<name>A0A8I1GIA7_9HYPH</name>
<dbReference type="PANTHER" id="PTHR30615:SF8">
    <property type="entry name" value="UPF0047 PROTEIN C4A8.02C"/>
    <property type="match status" value="1"/>
</dbReference>
<evidence type="ECO:0000313" key="3">
    <source>
        <dbReference type="Proteomes" id="UP000623250"/>
    </source>
</evidence>
<dbReference type="Proteomes" id="UP000623250">
    <property type="component" value="Unassembled WGS sequence"/>
</dbReference>
<dbReference type="InterPro" id="IPR035917">
    <property type="entry name" value="YjbQ-like_sf"/>
</dbReference>
<gene>
    <name evidence="2" type="ORF">JDN41_11685</name>
</gene>
<protein>
    <submittedName>
        <fullName evidence="2">YjbQ family protein</fullName>
    </submittedName>
</protein>
<proteinExistence type="inferred from homology"/>
<sequence length="143" mass="16131">MKILTHRIELSTIDPIEFIDITDEIRKWVAAIGARSGLVSITSLHTTARVNVNESEPQLQLDMITFLKRFVARDGNYRHNDVAVDGRDNAHSHLLGLFMTETETVPVADGALVFGQWQSIFFIELDGPREKRTIHLQFMGDAA</sequence>
<keyword evidence="3" id="KW-1185">Reference proteome</keyword>
<evidence type="ECO:0000256" key="1">
    <source>
        <dbReference type="ARBA" id="ARBA00005534"/>
    </source>
</evidence>
<dbReference type="EMBL" id="JAEMUK010000078">
    <property type="protein sequence ID" value="MBJ7544205.1"/>
    <property type="molecule type" value="Genomic_DNA"/>
</dbReference>
<comment type="similarity">
    <text evidence="1">Belongs to the UPF0047 family.</text>
</comment>
<comment type="caution">
    <text evidence="2">The sequence shown here is derived from an EMBL/GenBank/DDBJ whole genome shotgun (WGS) entry which is preliminary data.</text>
</comment>
<dbReference type="AlphaFoldDB" id="A0A8I1GIA7"/>
<dbReference type="PIRSF" id="PIRSF004681">
    <property type="entry name" value="UCP004681"/>
    <property type="match status" value="1"/>
</dbReference>
<dbReference type="PANTHER" id="PTHR30615">
    <property type="entry name" value="UNCHARACTERIZED PROTEIN YJBQ-RELATED"/>
    <property type="match status" value="1"/>
</dbReference>
<dbReference type="RefSeq" id="WP_037233140.1">
    <property type="nucleotide sequence ID" value="NZ_JAEMUK010000078.1"/>
</dbReference>
<dbReference type="Gene3D" id="2.60.120.460">
    <property type="entry name" value="YjbQ-like"/>
    <property type="match status" value="1"/>
</dbReference>
<evidence type="ECO:0000313" key="2">
    <source>
        <dbReference type="EMBL" id="MBJ7544205.1"/>
    </source>
</evidence>
<dbReference type="Pfam" id="PF01894">
    <property type="entry name" value="YjbQ"/>
    <property type="match status" value="1"/>
</dbReference>
<dbReference type="InterPro" id="IPR001602">
    <property type="entry name" value="UPF0047_YjbQ-like"/>
</dbReference>
<dbReference type="SUPFAM" id="SSF111038">
    <property type="entry name" value="YjbQ-like"/>
    <property type="match status" value="1"/>
</dbReference>
<dbReference type="NCBIfam" id="TIGR00149">
    <property type="entry name" value="TIGR00149_YjbQ"/>
    <property type="match status" value="1"/>
</dbReference>
<reference evidence="2 3" key="1">
    <citation type="submission" date="2020-12" db="EMBL/GenBank/DDBJ databases">
        <title>Revised draft genomes of Rhodomicrobium vannielii ATCC 17100 and Rhodomicrobium udaipurense JA643.</title>
        <authorList>
            <person name="Conners E.M."/>
            <person name="Davenport E.J."/>
            <person name="Bose A."/>
        </authorList>
    </citation>
    <scope>NUCLEOTIDE SEQUENCE [LARGE SCALE GENOMIC DNA]</scope>
    <source>
        <strain evidence="2 3">JA643</strain>
    </source>
</reference>
<organism evidence="2 3">
    <name type="scientific">Rhodomicrobium udaipurense</name>
    <dbReference type="NCBI Taxonomy" id="1202716"/>
    <lineage>
        <taxon>Bacteria</taxon>
        <taxon>Pseudomonadati</taxon>
        <taxon>Pseudomonadota</taxon>
        <taxon>Alphaproteobacteria</taxon>
        <taxon>Hyphomicrobiales</taxon>
        <taxon>Hyphomicrobiaceae</taxon>
        <taxon>Rhodomicrobium</taxon>
    </lineage>
</organism>
<accession>A0A8I1GIA7</accession>